<comment type="caution">
    <text evidence="2">The sequence shown here is derived from an EMBL/GenBank/DDBJ whole genome shotgun (WGS) entry which is preliminary data.</text>
</comment>
<sequence length="357" mass="41759">MSKISLVMIVKNEEEYLGRCLNSIYSHVDEIIIVDTGSSDKTINIAESYGANVYHYEWTNDFAQARNYALEKSSSEWNIVLDADEYITSNIESLKEFIEKNKEKNVIGKVIINSKTISDGEIKYTRSLVSRILPKGVYFTGRIHEQVNIDFPRKNTEIEIHHDGYLLSNKTDRNLPLLLLELKEDENDGYILYQIAKQYSLQNKYELALNFYRKSYENTSYSDNYFALMIVDYLYSINSSKQFDLGLNLIKKIQNYLINSTDFHFVCALFYMELVFSDINKYIQYFHNIEHEYMKCLEIGERNNTDCVVGTGSFLAQYNLGTFYEASNQIEKAKMCYMKAIEHGYQKAEERLKMLKN</sequence>
<evidence type="ECO:0000313" key="3">
    <source>
        <dbReference type="Proteomes" id="UP000626244"/>
    </source>
</evidence>
<proteinExistence type="predicted"/>
<evidence type="ECO:0000259" key="1">
    <source>
        <dbReference type="Pfam" id="PF00535"/>
    </source>
</evidence>
<protein>
    <recommendedName>
        <fullName evidence="1">Glycosyltransferase 2-like domain-containing protein</fullName>
    </recommendedName>
</protein>
<dbReference type="AlphaFoldDB" id="A0A8J3APN8"/>
<dbReference type="Gene3D" id="3.90.550.10">
    <property type="entry name" value="Spore Coat Polysaccharide Biosynthesis Protein SpsA, Chain A"/>
    <property type="match status" value="1"/>
</dbReference>
<dbReference type="EMBL" id="BMHB01000002">
    <property type="protein sequence ID" value="GGI16509.1"/>
    <property type="molecule type" value="Genomic_DNA"/>
</dbReference>
<dbReference type="InterPro" id="IPR011990">
    <property type="entry name" value="TPR-like_helical_dom_sf"/>
</dbReference>
<dbReference type="SMART" id="SM00028">
    <property type="entry name" value="TPR"/>
    <property type="match status" value="2"/>
</dbReference>
<gene>
    <name evidence="2" type="ORF">GCM10007380_33320</name>
</gene>
<dbReference type="Pfam" id="PF00535">
    <property type="entry name" value="Glycos_transf_2"/>
    <property type="match status" value="1"/>
</dbReference>
<dbReference type="Gene3D" id="1.25.40.10">
    <property type="entry name" value="Tetratricopeptide repeat domain"/>
    <property type="match status" value="1"/>
</dbReference>
<dbReference type="InterPro" id="IPR029044">
    <property type="entry name" value="Nucleotide-diphossugar_trans"/>
</dbReference>
<keyword evidence="3" id="KW-1185">Reference proteome</keyword>
<accession>A0A8J3APN8</accession>
<dbReference type="PANTHER" id="PTHR43630">
    <property type="entry name" value="POLY-BETA-1,6-N-ACETYL-D-GLUCOSAMINE SYNTHASE"/>
    <property type="match status" value="1"/>
</dbReference>
<dbReference type="Proteomes" id="UP000626244">
    <property type="component" value="Unassembled WGS sequence"/>
</dbReference>
<dbReference type="InterPro" id="IPR019734">
    <property type="entry name" value="TPR_rpt"/>
</dbReference>
<dbReference type="PANTHER" id="PTHR43630:SF2">
    <property type="entry name" value="GLYCOSYLTRANSFERASE"/>
    <property type="match status" value="1"/>
</dbReference>
<dbReference type="SUPFAM" id="SSF53448">
    <property type="entry name" value="Nucleotide-diphospho-sugar transferases"/>
    <property type="match status" value="1"/>
</dbReference>
<dbReference type="OrthoDB" id="9815923at2"/>
<dbReference type="CDD" id="cd02511">
    <property type="entry name" value="Beta4Glucosyltransferase"/>
    <property type="match status" value="1"/>
</dbReference>
<name>A0A8J3APN8_9BACI</name>
<dbReference type="SUPFAM" id="SSF81901">
    <property type="entry name" value="HCP-like"/>
    <property type="match status" value="1"/>
</dbReference>
<dbReference type="RefSeq" id="WP_088001118.1">
    <property type="nucleotide sequence ID" value="NZ_BMHB01000002.1"/>
</dbReference>
<organism evidence="2 3">
    <name type="scientific">Gottfriedia solisilvae</name>
    <dbReference type="NCBI Taxonomy" id="1516104"/>
    <lineage>
        <taxon>Bacteria</taxon>
        <taxon>Bacillati</taxon>
        <taxon>Bacillota</taxon>
        <taxon>Bacilli</taxon>
        <taxon>Bacillales</taxon>
        <taxon>Bacillaceae</taxon>
        <taxon>Gottfriedia</taxon>
    </lineage>
</organism>
<evidence type="ECO:0000313" key="2">
    <source>
        <dbReference type="EMBL" id="GGI16509.1"/>
    </source>
</evidence>
<feature type="domain" description="Glycosyltransferase 2-like" evidence="1">
    <location>
        <begin position="5"/>
        <end position="118"/>
    </location>
</feature>
<dbReference type="InterPro" id="IPR001173">
    <property type="entry name" value="Glyco_trans_2-like"/>
</dbReference>
<reference evidence="3" key="1">
    <citation type="journal article" date="2019" name="Int. J. Syst. Evol. Microbiol.">
        <title>The Global Catalogue of Microorganisms (GCM) 10K type strain sequencing project: providing services to taxonomists for standard genome sequencing and annotation.</title>
        <authorList>
            <consortium name="The Broad Institute Genomics Platform"/>
            <consortium name="The Broad Institute Genome Sequencing Center for Infectious Disease"/>
            <person name="Wu L."/>
            <person name="Ma J."/>
        </authorList>
    </citation>
    <scope>NUCLEOTIDE SEQUENCE [LARGE SCALE GENOMIC DNA]</scope>
    <source>
        <strain evidence="3">CGMCC 1.14993</strain>
    </source>
</reference>